<comment type="similarity">
    <text evidence="1 2">Belongs to the UPF0251 family.</text>
</comment>
<organism evidence="3 4">
    <name type="scientific">Candidatus Acutalibacter pullicola</name>
    <dbReference type="NCBI Taxonomy" id="2838417"/>
    <lineage>
        <taxon>Bacteria</taxon>
        <taxon>Bacillati</taxon>
        <taxon>Bacillota</taxon>
        <taxon>Clostridia</taxon>
        <taxon>Eubacteriales</taxon>
        <taxon>Acutalibacteraceae</taxon>
        <taxon>Acutalibacter</taxon>
    </lineage>
</organism>
<evidence type="ECO:0000256" key="2">
    <source>
        <dbReference type="HAMAP-Rule" id="MF_00674"/>
    </source>
</evidence>
<dbReference type="Proteomes" id="UP000826793">
    <property type="component" value="Unassembled WGS sequence"/>
</dbReference>
<evidence type="ECO:0000256" key="1">
    <source>
        <dbReference type="ARBA" id="ARBA00009350"/>
    </source>
</evidence>
<dbReference type="CDD" id="cd00093">
    <property type="entry name" value="HTH_XRE"/>
    <property type="match status" value="1"/>
</dbReference>
<dbReference type="InterPro" id="IPR001387">
    <property type="entry name" value="Cro/C1-type_HTH"/>
</dbReference>
<evidence type="ECO:0000313" key="3">
    <source>
        <dbReference type="EMBL" id="HJB97908.1"/>
    </source>
</evidence>
<comment type="caution">
    <text evidence="3">The sequence shown here is derived from an EMBL/GenBank/DDBJ whole genome shotgun (WGS) entry which is preliminary data.</text>
</comment>
<proteinExistence type="inferred from homology"/>
<dbReference type="InterPro" id="IPR002852">
    <property type="entry name" value="UPF0251"/>
</dbReference>
<dbReference type="Pfam" id="PF02001">
    <property type="entry name" value="DUF134"/>
    <property type="match status" value="1"/>
</dbReference>
<name>A0A9D2SFT4_9FIRM</name>
<sequence length="117" mass="13127">MARPSKCRCICSMPPVTEFFPRGEGSSQEPVVLRLDEYETIRLLDYRQYTQEQCAARMNISRTTVTRMYETGRSKVARALVEGRPLVIEGGDVLVCTAPRPECAGEPTCCHRQGKDA</sequence>
<dbReference type="Gene3D" id="1.10.10.10">
    <property type="entry name" value="Winged helix-like DNA-binding domain superfamily/Winged helix DNA-binding domain"/>
    <property type="match status" value="1"/>
</dbReference>
<dbReference type="HAMAP" id="MF_00674">
    <property type="entry name" value="UPF0251"/>
    <property type="match status" value="1"/>
</dbReference>
<reference evidence="3" key="2">
    <citation type="submission" date="2021-04" db="EMBL/GenBank/DDBJ databases">
        <authorList>
            <person name="Gilroy R."/>
        </authorList>
    </citation>
    <scope>NUCLEOTIDE SEQUENCE</scope>
    <source>
        <strain evidence="3">CHK185-1770</strain>
    </source>
</reference>
<dbReference type="AlphaFoldDB" id="A0A9D2SFT4"/>
<reference evidence="3" key="1">
    <citation type="journal article" date="2021" name="PeerJ">
        <title>Extensive microbial diversity within the chicken gut microbiome revealed by metagenomics and culture.</title>
        <authorList>
            <person name="Gilroy R."/>
            <person name="Ravi A."/>
            <person name="Getino M."/>
            <person name="Pursley I."/>
            <person name="Horton D.L."/>
            <person name="Alikhan N.F."/>
            <person name="Baker D."/>
            <person name="Gharbi K."/>
            <person name="Hall N."/>
            <person name="Watson M."/>
            <person name="Adriaenssens E.M."/>
            <person name="Foster-Nyarko E."/>
            <person name="Jarju S."/>
            <person name="Secka A."/>
            <person name="Antonio M."/>
            <person name="Oren A."/>
            <person name="Chaudhuri R.R."/>
            <person name="La Ragione R."/>
            <person name="Hildebrand F."/>
            <person name="Pallen M.J."/>
        </authorList>
    </citation>
    <scope>NUCLEOTIDE SEQUENCE</scope>
    <source>
        <strain evidence="3">CHK185-1770</strain>
    </source>
</reference>
<evidence type="ECO:0000313" key="4">
    <source>
        <dbReference type="Proteomes" id="UP000826793"/>
    </source>
</evidence>
<dbReference type="PANTHER" id="PTHR37478:SF2">
    <property type="entry name" value="UPF0251 PROTEIN TK0562"/>
    <property type="match status" value="1"/>
</dbReference>
<protein>
    <recommendedName>
        <fullName evidence="2">UPF0251 protein H9710_04930</fullName>
    </recommendedName>
</protein>
<dbReference type="InterPro" id="IPR036388">
    <property type="entry name" value="WH-like_DNA-bd_sf"/>
</dbReference>
<dbReference type="PANTHER" id="PTHR37478">
    <property type="match status" value="1"/>
</dbReference>
<dbReference type="EMBL" id="DWXG01000038">
    <property type="protein sequence ID" value="HJB97908.1"/>
    <property type="molecule type" value="Genomic_DNA"/>
</dbReference>
<gene>
    <name evidence="3" type="ORF">H9710_04930</name>
</gene>
<accession>A0A9D2SFT4</accession>